<evidence type="ECO:0000256" key="6">
    <source>
        <dbReference type="ARBA" id="ARBA00022989"/>
    </source>
</evidence>
<keyword evidence="5" id="KW-0029">Amino-acid transport</keyword>
<keyword evidence="2" id="KW-0813">Transport</keyword>
<evidence type="ECO:0000313" key="11">
    <source>
        <dbReference type="Proteomes" id="UP000315938"/>
    </source>
</evidence>
<feature type="transmembrane region" description="Helical" evidence="9">
    <location>
        <begin position="281"/>
        <end position="299"/>
    </location>
</feature>
<dbReference type="Proteomes" id="UP000315938">
    <property type="component" value="Unassembled WGS sequence"/>
</dbReference>
<dbReference type="GO" id="GO:0005886">
    <property type="term" value="C:plasma membrane"/>
    <property type="evidence" value="ECO:0007669"/>
    <property type="project" value="UniProtKB-SubCell"/>
</dbReference>
<dbReference type="GO" id="GO:0022857">
    <property type="term" value="F:transmembrane transporter activity"/>
    <property type="evidence" value="ECO:0007669"/>
    <property type="project" value="InterPro"/>
</dbReference>
<dbReference type="EMBL" id="VKID01000001">
    <property type="protein sequence ID" value="TRY00051.1"/>
    <property type="molecule type" value="Genomic_DNA"/>
</dbReference>
<dbReference type="CDD" id="cd06582">
    <property type="entry name" value="TM_PBP1_LivH_like"/>
    <property type="match status" value="1"/>
</dbReference>
<feature type="transmembrane region" description="Helical" evidence="9">
    <location>
        <begin position="146"/>
        <end position="163"/>
    </location>
</feature>
<dbReference type="RefSeq" id="WP_012242446.1">
    <property type="nucleotide sequence ID" value="NZ_JACAOE010000001.1"/>
</dbReference>
<keyword evidence="4 9" id="KW-0812">Transmembrane</keyword>
<keyword evidence="6 9" id="KW-1133">Transmembrane helix</keyword>
<keyword evidence="7 9" id="KW-0472">Membrane</keyword>
<feature type="transmembrane region" description="Helical" evidence="9">
    <location>
        <begin position="12"/>
        <end position="29"/>
    </location>
</feature>
<evidence type="ECO:0000313" key="10">
    <source>
        <dbReference type="EMBL" id="TRY00051.1"/>
    </source>
</evidence>
<feature type="transmembrane region" description="Helical" evidence="9">
    <location>
        <begin position="68"/>
        <end position="94"/>
    </location>
</feature>
<dbReference type="PANTHER" id="PTHR11795">
    <property type="entry name" value="BRANCHED-CHAIN AMINO ACID TRANSPORT SYSTEM PERMEASE PROTEIN LIVH"/>
    <property type="match status" value="1"/>
</dbReference>
<evidence type="ECO:0000256" key="1">
    <source>
        <dbReference type="ARBA" id="ARBA00004651"/>
    </source>
</evidence>
<comment type="similarity">
    <text evidence="8">Belongs to the binding-protein-dependent transport system permease family. LivHM subfamily.</text>
</comment>
<dbReference type="PANTHER" id="PTHR11795:SF445">
    <property type="entry name" value="AMINO ACID ABC TRANSPORTER PERMEASE PROTEIN"/>
    <property type="match status" value="1"/>
</dbReference>
<reference evidence="10 11" key="1">
    <citation type="submission" date="2019-07" db="EMBL/GenBank/DDBJ databases">
        <title>Genome sequence of Acholeplasma laidlawii strain with increased resistance to erythromycin.</title>
        <authorList>
            <person name="Medvedeva E.S."/>
            <person name="Baranova N.B."/>
            <person name="Siniagina M.N."/>
            <person name="Mouzykantov A."/>
            <person name="Chernova O.A."/>
            <person name="Chernov V.M."/>
        </authorList>
    </citation>
    <scope>NUCLEOTIDE SEQUENCE [LARGE SCALE GENOMIC DNA]</scope>
    <source>
        <strain evidence="10 11">PG8REry</strain>
    </source>
</reference>
<feature type="transmembrane region" description="Helical" evidence="9">
    <location>
        <begin position="192"/>
        <end position="211"/>
    </location>
</feature>
<evidence type="ECO:0000256" key="3">
    <source>
        <dbReference type="ARBA" id="ARBA00022475"/>
    </source>
</evidence>
<dbReference type="GeneID" id="41338677"/>
<evidence type="ECO:0000256" key="9">
    <source>
        <dbReference type="SAM" id="Phobius"/>
    </source>
</evidence>
<dbReference type="AlphaFoldDB" id="A0A553IIM6"/>
<dbReference type="GO" id="GO:0006865">
    <property type="term" value="P:amino acid transport"/>
    <property type="evidence" value="ECO:0007669"/>
    <property type="project" value="UniProtKB-KW"/>
</dbReference>
<evidence type="ECO:0000256" key="4">
    <source>
        <dbReference type="ARBA" id="ARBA00022692"/>
    </source>
</evidence>
<accession>A0A553IIM6</accession>
<dbReference type="InterPro" id="IPR001851">
    <property type="entry name" value="ABC_transp_permease"/>
</dbReference>
<protein>
    <submittedName>
        <fullName evidence="10">Branched-chain amino acid ABC transporter permease</fullName>
    </submittedName>
</protein>
<gene>
    <name evidence="10" type="ORF">FNV44_03130</name>
</gene>
<dbReference type="Pfam" id="PF02653">
    <property type="entry name" value="BPD_transp_2"/>
    <property type="match status" value="1"/>
</dbReference>
<evidence type="ECO:0000256" key="7">
    <source>
        <dbReference type="ARBA" id="ARBA00023136"/>
    </source>
</evidence>
<comment type="subcellular location">
    <subcellularLocation>
        <location evidence="1">Cell membrane</location>
        <topology evidence="1">Multi-pass membrane protein</topology>
    </subcellularLocation>
</comment>
<feature type="transmembrane region" description="Helical" evidence="9">
    <location>
        <begin position="231"/>
        <end position="251"/>
    </location>
</feature>
<organism evidence="10 11">
    <name type="scientific">Acholeplasma laidlawii</name>
    <dbReference type="NCBI Taxonomy" id="2148"/>
    <lineage>
        <taxon>Bacteria</taxon>
        <taxon>Bacillati</taxon>
        <taxon>Mycoplasmatota</taxon>
        <taxon>Mollicutes</taxon>
        <taxon>Acholeplasmatales</taxon>
        <taxon>Acholeplasmataceae</taxon>
        <taxon>Acholeplasma</taxon>
    </lineage>
</organism>
<proteinExistence type="inferred from homology"/>
<evidence type="ECO:0000256" key="2">
    <source>
        <dbReference type="ARBA" id="ARBA00022448"/>
    </source>
</evidence>
<feature type="transmembrane region" description="Helical" evidence="9">
    <location>
        <begin position="106"/>
        <end position="126"/>
    </location>
</feature>
<evidence type="ECO:0000256" key="8">
    <source>
        <dbReference type="ARBA" id="ARBA00037998"/>
    </source>
</evidence>
<evidence type="ECO:0000256" key="5">
    <source>
        <dbReference type="ARBA" id="ARBA00022970"/>
    </source>
</evidence>
<dbReference type="InterPro" id="IPR052157">
    <property type="entry name" value="BCAA_transport_permease"/>
</dbReference>
<sequence length="307" mass="33076">MQIVVDILNSILFDAAILSLVTMGIVLIFRTSITTNFAQGTIATFSAYTVTAIVDLVFRAYLPNMPMALILILSMIIGIITASLIGLFIDVVLIRHSRFTNPIAKQMITMGVIMLLTGLQTVIFTQLGMETRTPQFFTDSLGTHKIISYVLTIVVIGTIFVMLKFTKWGIGVRATASNEKVASMMGVNTKRITLTSWAIASALGALAAALYAPTIFTLSPNMMVGMQVNGFLAAVLGGFTSFGGPIIAAVLMTSARVIATKLLFGVPVVILGSQIDVWVPAFVYLVLFIVILFKPLGLFGKKIVKKV</sequence>
<dbReference type="OMA" id="FATWFVI"/>
<comment type="caution">
    <text evidence="10">The sequence shown here is derived from an EMBL/GenBank/DDBJ whole genome shotgun (WGS) entry which is preliminary data.</text>
</comment>
<name>A0A553IIM6_ACHLA</name>
<feature type="transmembrane region" description="Helical" evidence="9">
    <location>
        <begin position="258"/>
        <end position="275"/>
    </location>
</feature>
<keyword evidence="3" id="KW-1003">Cell membrane</keyword>